<organism evidence="1 2">
    <name type="scientific">Liparis tanakae</name>
    <name type="common">Tanaka's snailfish</name>
    <dbReference type="NCBI Taxonomy" id="230148"/>
    <lineage>
        <taxon>Eukaryota</taxon>
        <taxon>Metazoa</taxon>
        <taxon>Chordata</taxon>
        <taxon>Craniata</taxon>
        <taxon>Vertebrata</taxon>
        <taxon>Euteleostomi</taxon>
        <taxon>Actinopterygii</taxon>
        <taxon>Neopterygii</taxon>
        <taxon>Teleostei</taxon>
        <taxon>Neoteleostei</taxon>
        <taxon>Acanthomorphata</taxon>
        <taxon>Eupercaria</taxon>
        <taxon>Perciformes</taxon>
        <taxon>Cottioidei</taxon>
        <taxon>Cottales</taxon>
        <taxon>Liparidae</taxon>
        <taxon>Liparis</taxon>
    </lineage>
</organism>
<evidence type="ECO:0000313" key="1">
    <source>
        <dbReference type="EMBL" id="TNN69325.1"/>
    </source>
</evidence>
<dbReference type="EMBL" id="SRLO01000177">
    <property type="protein sequence ID" value="TNN69325.1"/>
    <property type="molecule type" value="Genomic_DNA"/>
</dbReference>
<accession>A0A4Z2HVK9</accession>
<dbReference type="AlphaFoldDB" id="A0A4Z2HVK9"/>
<proteinExistence type="predicted"/>
<evidence type="ECO:0000313" key="2">
    <source>
        <dbReference type="Proteomes" id="UP000314294"/>
    </source>
</evidence>
<protein>
    <submittedName>
        <fullName evidence="1">Uncharacterized protein</fullName>
    </submittedName>
</protein>
<dbReference type="Proteomes" id="UP000314294">
    <property type="component" value="Unassembled WGS sequence"/>
</dbReference>
<keyword evidence="2" id="KW-1185">Reference proteome</keyword>
<comment type="caution">
    <text evidence="1">The sequence shown here is derived from an EMBL/GenBank/DDBJ whole genome shotgun (WGS) entry which is preliminary data.</text>
</comment>
<gene>
    <name evidence="1" type="ORF">EYF80_020476</name>
</gene>
<sequence>MDRVTPALLLTHAQSRSGSDIVGGDALRSLGLQRSLGLVATDMEVDMRDALEHMGTLRMRHMRETMMMAIRAAAQITTATRVRDLLGTHRNSSGVHVVPVQARSMHGRCK</sequence>
<name>A0A4Z2HVK9_9TELE</name>
<reference evidence="1 2" key="1">
    <citation type="submission" date="2019-03" db="EMBL/GenBank/DDBJ databases">
        <title>First draft genome of Liparis tanakae, snailfish: a comprehensive survey of snailfish specific genes.</title>
        <authorList>
            <person name="Kim W."/>
            <person name="Song I."/>
            <person name="Jeong J.-H."/>
            <person name="Kim D."/>
            <person name="Kim S."/>
            <person name="Ryu S."/>
            <person name="Song J.Y."/>
            <person name="Lee S.K."/>
        </authorList>
    </citation>
    <scope>NUCLEOTIDE SEQUENCE [LARGE SCALE GENOMIC DNA]</scope>
    <source>
        <tissue evidence="1">Muscle</tissue>
    </source>
</reference>